<proteinExistence type="predicted"/>
<organism evidence="1 2">
    <name type="scientific">Phytophthora megakarya</name>
    <dbReference type="NCBI Taxonomy" id="4795"/>
    <lineage>
        <taxon>Eukaryota</taxon>
        <taxon>Sar</taxon>
        <taxon>Stramenopiles</taxon>
        <taxon>Oomycota</taxon>
        <taxon>Peronosporomycetes</taxon>
        <taxon>Peronosporales</taxon>
        <taxon>Peronosporaceae</taxon>
        <taxon>Phytophthora</taxon>
    </lineage>
</organism>
<reference evidence="2" key="1">
    <citation type="submission" date="2017-03" db="EMBL/GenBank/DDBJ databases">
        <title>Phytopthora megakarya and P. palmivora, two closely related causual agents of cacao black pod achieved similar genome size and gene model numbers by different mechanisms.</title>
        <authorList>
            <person name="Ali S."/>
            <person name="Shao J."/>
            <person name="Larry D.J."/>
            <person name="Kronmiller B."/>
            <person name="Shen D."/>
            <person name="Strem M.D."/>
            <person name="Melnick R.L."/>
            <person name="Guiltinan M.J."/>
            <person name="Tyler B.M."/>
            <person name="Meinhardt L.W."/>
            <person name="Bailey B.A."/>
        </authorList>
    </citation>
    <scope>NUCLEOTIDE SEQUENCE [LARGE SCALE GENOMIC DNA]</scope>
    <source>
        <strain evidence="2">zdho120</strain>
    </source>
</reference>
<dbReference type="GO" id="GO:0003676">
    <property type="term" value="F:nucleic acid binding"/>
    <property type="evidence" value="ECO:0007669"/>
    <property type="project" value="InterPro"/>
</dbReference>
<dbReference type="EMBL" id="NBNE01002958">
    <property type="protein sequence ID" value="OWZ08976.1"/>
    <property type="molecule type" value="Genomic_DNA"/>
</dbReference>
<dbReference type="AlphaFoldDB" id="A0A225VU45"/>
<dbReference type="OrthoDB" id="120229at2759"/>
<comment type="caution">
    <text evidence="1">The sequence shown here is derived from an EMBL/GenBank/DDBJ whole genome shotgun (WGS) entry which is preliminary data.</text>
</comment>
<gene>
    <name evidence="1" type="ORF">PHMEG_00018397</name>
</gene>
<name>A0A225VU45_9STRA</name>
<keyword evidence="2" id="KW-1185">Reference proteome</keyword>
<dbReference type="Gene3D" id="3.30.420.10">
    <property type="entry name" value="Ribonuclease H-like superfamily/Ribonuclease H"/>
    <property type="match status" value="1"/>
</dbReference>
<dbReference type="SUPFAM" id="SSF53098">
    <property type="entry name" value="Ribonuclease H-like"/>
    <property type="match status" value="1"/>
</dbReference>
<dbReference type="InterPro" id="IPR012337">
    <property type="entry name" value="RNaseH-like_sf"/>
</dbReference>
<dbReference type="Proteomes" id="UP000198211">
    <property type="component" value="Unassembled WGS sequence"/>
</dbReference>
<dbReference type="InterPro" id="IPR036397">
    <property type="entry name" value="RNaseH_sf"/>
</dbReference>
<accession>A0A225VU45</accession>
<evidence type="ECO:0000313" key="2">
    <source>
        <dbReference type="Proteomes" id="UP000198211"/>
    </source>
</evidence>
<protein>
    <submittedName>
        <fullName evidence="1">Pol Polyprotein</fullName>
    </submittedName>
</protein>
<sequence>MARQQVAAGVCDELRDDATMPCWSCTSAKMTGMPYKKTVTRRATQPYQKVMSDMCHVGKLTYDGYKHFQLVHDEASRYLWGFLMKCKENASEVVLEHVKWIHIRLGCLAPTKVVSSSTKSCTRTFMIMSLSTHGQMRTVLKRTGLLRR</sequence>
<evidence type="ECO:0000313" key="1">
    <source>
        <dbReference type="EMBL" id="OWZ08976.1"/>
    </source>
</evidence>